<evidence type="ECO:0000256" key="4">
    <source>
        <dbReference type="ARBA" id="ARBA00022547"/>
    </source>
</evidence>
<sequence length="189" mass="19785">MKAASLARPLLRSPALRTAAARRLESTAASKATDAAKDTVSKAQQGLSRVASAAGPAIAGAAKGVGNVLGKMGGRTGRLVGFIERQAPFVVYYSKVGAEVAKIVFHGQKMSPPPVTTFQNVYQNLWKSFQNGTLFPSPQSLAQQARNVSNAQLVAGGVVAAECLGFFTVGEIIGRFKIVGYRGETGTHH</sequence>
<accession>A0A167Z2D2</accession>
<evidence type="ECO:0000313" key="10">
    <source>
        <dbReference type="EMBL" id="KZZ92067.1"/>
    </source>
</evidence>
<keyword evidence="11" id="KW-1185">Reference proteome</keyword>
<keyword evidence="5" id="KW-0375">Hydrogen ion transport</keyword>
<dbReference type="GO" id="GO:0015078">
    <property type="term" value="F:proton transmembrane transporter activity"/>
    <property type="evidence" value="ECO:0007669"/>
    <property type="project" value="InterPro"/>
</dbReference>
<evidence type="ECO:0000256" key="9">
    <source>
        <dbReference type="ARBA" id="ARBA00023310"/>
    </source>
</evidence>
<dbReference type="GO" id="GO:0015986">
    <property type="term" value="P:proton motive force-driven ATP synthesis"/>
    <property type="evidence" value="ECO:0007669"/>
    <property type="project" value="InterPro"/>
</dbReference>
<keyword evidence="7" id="KW-0496">Mitochondrion</keyword>
<keyword evidence="8" id="KW-0472">Membrane</keyword>
<keyword evidence="4" id="KW-0138">CF(0)</keyword>
<evidence type="ECO:0000256" key="1">
    <source>
        <dbReference type="ARBA" id="ARBA00004325"/>
    </source>
</evidence>
<keyword evidence="9" id="KW-0066">ATP synthesis</keyword>
<evidence type="ECO:0000256" key="5">
    <source>
        <dbReference type="ARBA" id="ARBA00022781"/>
    </source>
</evidence>
<dbReference type="EMBL" id="AZGY01000016">
    <property type="protein sequence ID" value="KZZ92067.1"/>
    <property type="molecule type" value="Genomic_DNA"/>
</dbReference>
<dbReference type="Proteomes" id="UP000078544">
    <property type="component" value="Unassembled WGS sequence"/>
</dbReference>
<organism evidence="10 11">
    <name type="scientific">Moelleriella libera RCEF 2490</name>
    <dbReference type="NCBI Taxonomy" id="1081109"/>
    <lineage>
        <taxon>Eukaryota</taxon>
        <taxon>Fungi</taxon>
        <taxon>Dikarya</taxon>
        <taxon>Ascomycota</taxon>
        <taxon>Pezizomycotina</taxon>
        <taxon>Sordariomycetes</taxon>
        <taxon>Hypocreomycetidae</taxon>
        <taxon>Hypocreales</taxon>
        <taxon>Clavicipitaceae</taxon>
        <taxon>Moelleriella</taxon>
    </lineage>
</organism>
<reference evidence="10 11" key="1">
    <citation type="journal article" date="2016" name="Genome Biol. Evol.">
        <title>Divergent and convergent evolution of fungal pathogenicity.</title>
        <authorList>
            <person name="Shang Y."/>
            <person name="Xiao G."/>
            <person name="Zheng P."/>
            <person name="Cen K."/>
            <person name="Zhan S."/>
            <person name="Wang C."/>
        </authorList>
    </citation>
    <scope>NUCLEOTIDE SEQUENCE [LARGE SCALE GENOMIC DNA]</scope>
    <source>
        <strain evidence="10 11">RCEF 2490</strain>
    </source>
</reference>
<evidence type="ECO:0000256" key="8">
    <source>
        <dbReference type="ARBA" id="ARBA00023136"/>
    </source>
</evidence>
<gene>
    <name evidence="10" type="ORF">AAL_06277</name>
</gene>
<proteinExistence type="inferred from homology"/>
<dbReference type="GO" id="GO:0031966">
    <property type="term" value="C:mitochondrial membrane"/>
    <property type="evidence" value="ECO:0007669"/>
    <property type="project" value="UniProtKB-SubCell"/>
</dbReference>
<dbReference type="GO" id="GO:0045259">
    <property type="term" value="C:proton-transporting ATP synthase complex"/>
    <property type="evidence" value="ECO:0007669"/>
    <property type="project" value="UniProtKB-KW"/>
</dbReference>
<evidence type="ECO:0000256" key="7">
    <source>
        <dbReference type="ARBA" id="ARBA00023128"/>
    </source>
</evidence>
<evidence type="ECO:0000256" key="6">
    <source>
        <dbReference type="ARBA" id="ARBA00023065"/>
    </source>
</evidence>
<dbReference type="STRING" id="1081109.A0A167Z2D2"/>
<name>A0A167Z2D2_9HYPO</name>
<dbReference type="Pfam" id="PF04718">
    <property type="entry name" value="ATP-synt_G"/>
    <property type="match status" value="1"/>
</dbReference>
<keyword evidence="3" id="KW-0813">Transport</keyword>
<evidence type="ECO:0000256" key="3">
    <source>
        <dbReference type="ARBA" id="ARBA00022448"/>
    </source>
</evidence>
<dbReference type="AlphaFoldDB" id="A0A167Z2D2"/>
<evidence type="ECO:0000256" key="2">
    <source>
        <dbReference type="ARBA" id="ARBA00005699"/>
    </source>
</evidence>
<comment type="caution">
    <text evidence="10">The sequence shown here is derived from an EMBL/GenBank/DDBJ whole genome shotgun (WGS) entry which is preliminary data.</text>
</comment>
<dbReference type="OrthoDB" id="437at2759"/>
<comment type="similarity">
    <text evidence="2">Belongs to the ATPase g subunit family.</text>
</comment>
<keyword evidence="6" id="KW-0406">Ion transport</keyword>
<protein>
    <submittedName>
        <fullName evidence="10">ATP synthase subunit g</fullName>
    </submittedName>
</protein>
<evidence type="ECO:0000313" key="11">
    <source>
        <dbReference type="Proteomes" id="UP000078544"/>
    </source>
</evidence>
<dbReference type="InterPro" id="IPR006808">
    <property type="entry name" value="ATP_synth_F0_gsu_mt"/>
</dbReference>
<comment type="subcellular location">
    <subcellularLocation>
        <location evidence="1">Mitochondrion membrane</location>
    </subcellularLocation>
</comment>